<dbReference type="PROSITE" id="PS50949">
    <property type="entry name" value="HTH_GNTR"/>
    <property type="match status" value="1"/>
</dbReference>
<dbReference type="Proteomes" id="UP001159257">
    <property type="component" value="Unassembled WGS sequence"/>
</dbReference>
<dbReference type="SMART" id="SM00345">
    <property type="entry name" value="HTH_GNTR"/>
    <property type="match status" value="1"/>
</dbReference>
<dbReference type="InterPro" id="IPR051446">
    <property type="entry name" value="HTH_trans_reg/aminotransferase"/>
</dbReference>
<evidence type="ECO:0000256" key="5">
    <source>
        <dbReference type="ARBA" id="ARBA00023163"/>
    </source>
</evidence>
<proteinExistence type="inferred from homology"/>
<dbReference type="EMBL" id="FXWV01000002">
    <property type="protein sequence ID" value="SMR71589.1"/>
    <property type="molecule type" value="Genomic_DNA"/>
</dbReference>
<evidence type="ECO:0000256" key="1">
    <source>
        <dbReference type="ARBA" id="ARBA00005384"/>
    </source>
</evidence>
<accession>A0ABY1RXI5</accession>
<dbReference type="InterPro" id="IPR015422">
    <property type="entry name" value="PyrdxlP-dep_Trfase_small"/>
</dbReference>
<dbReference type="InterPro" id="IPR036388">
    <property type="entry name" value="WH-like_DNA-bd_sf"/>
</dbReference>
<dbReference type="PANTHER" id="PTHR46577">
    <property type="entry name" value="HTH-TYPE TRANSCRIPTIONAL REGULATORY PROTEIN GABR"/>
    <property type="match status" value="1"/>
</dbReference>
<keyword evidence="7" id="KW-0032">Aminotransferase</keyword>
<dbReference type="Gene3D" id="1.10.10.10">
    <property type="entry name" value="Winged helix-like DNA-binding domain superfamily/Winged helix DNA-binding domain"/>
    <property type="match status" value="1"/>
</dbReference>
<keyword evidence="8" id="KW-1185">Reference proteome</keyword>
<keyword evidence="3" id="KW-0805">Transcription regulation</keyword>
<protein>
    <submittedName>
        <fullName evidence="7">DNA-binding transcriptional regulator, MocR family, contains an aminotransferase domain</fullName>
    </submittedName>
</protein>
<dbReference type="SUPFAM" id="SSF53383">
    <property type="entry name" value="PLP-dependent transferases"/>
    <property type="match status" value="1"/>
</dbReference>
<dbReference type="SUPFAM" id="SSF46785">
    <property type="entry name" value="Winged helix' DNA-binding domain"/>
    <property type="match status" value="1"/>
</dbReference>
<feature type="domain" description="HTH gntR-type" evidence="6">
    <location>
        <begin position="28"/>
        <end position="96"/>
    </location>
</feature>
<dbReference type="CDD" id="cd07377">
    <property type="entry name" value="WHTH_GntR"/>
    <property type="match status" value="1"/>
</dbReference>
<dbReference type="Pfam" id="PF00155">
    <property type="entry name" value="Aminotran_1_2"/>
    <property type="match status" value="1"/>
</dbReference>
<reference evidence="7 8" key="1">
    <citation type="submission" date="2017-05" db="EMBL/GenBank/DDBJ databases">
        <authorList>
            <person name="Varghese N."/>
            <person name="Submissions S."/>
        </authorList>
    </citation>
    <scope>NUCLEOTIDE SEQUENCE [LARGE SCALE GENOMIC DNA]</scope>
    <source>
        <strain evidence="7 8">CGMCC 1.7287</strain>
    </source>
</reference>
<dbReference type="GO" id="GO:0003677">
    <property type="term" value="F:DNA binding"/>
    <property type="evidence" value="ECO:0007669"/>
    <property type="project" value="UniProtKB-KW"/>
</dbReference>
<evidence type="ECO:0000259" key="6">
    <source>
        <dbReference type="PROSITE" id="PS50949"/>
    </source>
</evidence>
<dbReference type="GO" id="GO:0008483">
    <property type="term" value="F:transaminase activity"/>
    <property type="evidence" value="ECO:0007669"/>
    <property type="project" value="UniProtKB-KW"/>
</dbReference>
<dbReference type="PANTHER" id="PTHR46577:SF1">
    <property type="entry name" value="HTH-TYPE TRANSCRIPTIONAL REGULATORY PROTEIN GABR"/>
    <property type="match status" value="1"/>
</dbReference>
<keyword evidence="7" id="KW-0808">Transferase</keyword>
<sequence length="479" mass="52425">MTMGLTMDLQQKARKRCHWLPEDNMPAGPMYKALVDQLASDIASGKLQPGVRLPPQRLLADALGVTVGTITRAYREAERRGLVEARVGSGTRVKGKTESLPHFHHLTRAGQDSIDLSLSIPIPTPLRQQQLAASLQRVSSRPAAIDEALAYQPEQGCPNQREQLCQWLSTQGLQMDPDELILTEGGQHADFLALQALVKPGEAVASAALTYPGMIAAARQLGLKHLPVGTDSEGIRPDLLERLCQQQRIRLLYLMPEYNNPTGQRMSDSRRMAIVEVARRHDLLLLEDGVQFVTAEYRGTPLFELAPERALYIFSVSKLLAGGLRFGALRAPVNLMAHLRVALRAQCWSSPGLMGAVTCDWLADGGADALLNWQWEEIRARQALVQEILSPYEVSAHPCGFHAWLRLPEGLRAVDFVHLADGRGVTLIASEPFCVGSQPAPQAVRICVTPPASRDALAEGLQRIRALLDDAPAIPAPLL</sequence>
<gene>
    <name evidence="7" type="ORF">SAMN04487964_102216</name>
</gene>
<dbReference type="InterPro" id="IPR015421">
    <property type="entry name" value="PyrdxlP-dep_Trfase_major"/>
</dbReference>
<evidence type="ECO:0000313" key="8">
    <source>
        <dbReference type="Proteomes" id="UP001159257"/>
    </source>
</evidence>
<keyword evidence="4 7" id="KW-0238">DNA-binding</keyword>
<dbReference type="Gene3D" id="3.90.1150.10">
    <property type="entry name" value="Aspartate Aminotransferase, domain 1"/>
    <property type="match status" value="1"/>
</dbReference>
<dbReference type="InterPro" id="IPR004839">
    <property type="entry name" value="Aminotransferase_I/II_large"/>
</dbReference>
<name>A0ABY1RXI5_9GAMM</name>
<comment type="caution">
    <text evidence="7">The sequence shown here is derived from an EMBL/GenBank/DDBJ whole genome shotgun (WGS) entry which is preliminary data.</text>
</comment>
<comment type="similarity">
    <text evidence="1">In the C-terminal section; belongs to the class-I pyridoxal-phosphate-dependent aminotransferase family.</text>
</comment>
<dbReference type="InterPro" id="IPR015424">
    <property type="entry name" value="PyrdxlP-dep_Trfase"/>
</dbReference>
<dbReference type="InterPro" id="IPR036390">
    <property type="entry name" value="WH_DNA-bd_sf"/>
</dbReference>
<keyword evidence="5" id="KW-0804">Transcription</keyword>
<evidence type="ECO:0000313" key="7">
    <source>
        <dbReference type="EMBL" id="SMR71589.1"/>
    </source>
</evidence>
<dbReference type="Pfam" id="PF00392">
    <property type="entry name" value="GntR"/>
    <property type="match status" value="1"/>
</dbReference>
<dbReference type="Gene3D" id="3.40.640.10">
    <property type="entry name" value="Type I PLP-dependent aspartate aminotransferase-like (Major domain)"/>
    <property type="match status" value="1"/>
</dbReference>
<evidence type="ECO:0000256" key="4">
    <source>
        <dbReference type="ARBA" id="ARBA00023125"/>
    </source>
</evidence>
<dbReference type="InterPro" id="IPR000524">
    <property type="entry name" value="Tscrpt_reg_HTH_GntR"/>
</dbReference>
<dbReference type="CDD" id="cd00609">
    <property type="entry name" value="AAT_like"/>
    <property type="match status" value="1"/>
</dbReference>
<organism evidence="7 8">
    <name type="scientific">Marinobacterium sediminicola</name>
    <dbReference type="NCBI Taxonomy" id="518898"/>
    <lineage>
        <taxon>Bacteria</taxon>
        <taxon>Pseudomonadati</taxon>
        <taxon>Pseudomonadota</taxon>
        <taxon>Gammaproteobacteria</taxon>
        <taxon>Oceanospirillales</taxon>
        <taxon>Oceanospirillaceae</taxon>
        <taxon>Marinobacterium</taxon>
    </lineage>
</organism>
<evidence type="ECO:0000256" key="2">
    <source>
        <dbReference type="ARBA" id="ARBA00022898"/>
    </source>
</evidence>
<evidence type="ECO:0000256" key="3">
    <source>
        <dbReference type="ARBA" id="ARBA00023015"/>
    </source>
</evidence>
<keyword evidence="2" id="KW-0663">Pyridoxal phosphate</keyword>